<sequence length="235" mass="26673">MRKRMGQGRGEKKKKKKKKKKSQINEKQLQKFEEIIRPQHLNGNSRMIKITLIHRTITAFSDFARLSKILSGLLNFYNAVPSIPQREHTILVVRLRKGPFFDAYSISGLNLRNSLSHLSILHGCFVLGFLFDEVEKAVNELMSLSLVPWQADDPKLLSELIDTLEVRAESKPSKNVGPISIIIALSVLGRSELMKDISVSVSDMSNMLALYPLAINGDLLSEHECFTSKYHTKRK</sequence>
<protein>
    <submittedName>
        <fullName evidence="2">Isoprenyl transferase</fullName>
    </submittedName>
</protein>
<dbReference type="Proteomes" id="UP000325081">
    <property type="component" value="Unassembled WGS sequence"/>
</dbReference>
<dbReference type="OrthoDB" id="10583179at2759"/>
<evidence type="ECO:0000256" key="1">
    <source>
        <dbReference type="SAM" id="MobiDB-lite"/>
    </source>
</evidence>
<reference evidence="3" key="1">
    <citation type="journal article" date="2019" name="Curr. Biol.">
        <title>Genome Sequence of Striga asiatica Provides Insight into the Evolution of Plant Parasitism.</title>
        <authorList>
            <person name="Yoshida S."/>
            <person name="Kim S."/>
            <person name="Wafula E.K."/>
            <person name="Tanskanen J."/>
            <person name="Kim Y.M."/>
            <person name="Honaas L."/>
            <person name="Yang Z."/>
            <person name="Spallek T."/>
            <person name="Conn C.E."/>
            <person name="Ichihashi Y."/>
            <person name="Cheong K."/>
            <person name="Cui S."/>
            <person name="Der J.P."/>
            <person name="Gundlach H."/>
            <person name="Jiao Y."/>
            <person name="Hori C."/>
            <person name="Ishida J.K."/>
            <person name="Kasahara H."/>
            <person name="Kiba T."/>
            <person name="Kim M.S."/>
            <person name="Koo N."/>
            <person name="Laohavisit A."/>
            <person name="Lee Y.H."/>
            <person name="Lumba S."/>
            <person name="McCourt P."/>
            <person name="Mortimer J.C."/>
            <person name="Mutuku J.M."/>
            <person name="Nomura T."/>
            <person name="Sasaki-Sekimoto Y."/>
            <person name="Seto Y."/>
            <person name="Wang Y."/>
            <person name="Wakatake T."/>
            <person name="Sakakibara H."/>
            <person name="Demura T."/>
            <person name="Yamaguchi S."/>
            <person name="Yoneyama K."/>
            <person name="Manabe R.I."/>
            <person name="Nelson D.C."/>
            <person name="Schulman A.H."/>
            <person name="Timko M.P."/>
            <person name="dePamphilis C.W."/>
            <person name="Choi D."/>
            <person name="Shirasu K."/>
        </authorList>
    </citation>
    <scope>NUCLEOTIDE SEQUENCE [LARGE SCALE GENOMIC DNA]</scope>
    <source>
        <strain evidence="3">cv. UVA1</strain>
    </source>
</reference>
<accession>A0A5A7R1L9</accession>
<feature type="compositionally biased region" description="Basic residues" evidence="1">
    <location>
        <begin position="1"/>
        <end position="22"/>
    </location>
</feature>
<evidence type="ECO:0000313" key="3">
    <source>
        <dbReference type="Proteomes" id="UP000325081"/>
    </source>
</evidence>
<keyword evidence="3" id="KW-1185">Reference proteome</keyword>
<dbReference type="EMBL" id="BKCP01009626">
    <property type="protein sequence ID" value="GER51289.1"/>
    <property type="molecule type" value="Genomic_DNA"/>
</dbReference>
<keyword evidence="2" id="KW-0808">Transferase</keyword>
<proteinExistence type="predicted"/>
<comment type="caution">
    <text evidence="2">The sequence shown here is derived from an EMBL/GenBank/DDBJ whole genome shotgun (WGS) entry which is preliminary data.</text>
</comment>
<organism evidence="2 3">
    <name type="scientific">Striga asiatica</name>
    <name type="common">Asiatic witchweed</name>
    <name type="synonym">Buchnera asiatica</name>
    <dbReference type="NCBI Taxonomy" id="4170"/>
    <lineage>
        <taxon>Eukaryota</taxon>
        <taxon>Viridiplantae</taxon>
        <taxon>Streptophyta</taxon>
        <taxon>Embryophyta</taxon>
        <taxon>Tracheophyta</taxon>
        <taxon>Spermatophyta</taxon>
        <taxon>Magnoliopsida</taxon>
        <taxon>eudicotyledons</taxon>
        <taxon>Gunneridae</taxon>
        <taxon>Pentapetalae</taxon>
        <taxon>asterids</taxon>
        <taxon>lamiids</taxon>
        <taxon>Lamiales</taxon>
        <taxon>Orobanchaceae</taxon>
        <taxon>Buchnereae</taxon>
        <taxon>Striga</taxon>
    </lineage>
</organism>
<name>A0A5A7R1L9_STRAF</name>
<gene>
    <name evidence="2" type="ORF">STAS_28657</name>
</gene>
<dbReference type="AlphaFoldDB" id="A0A5A7R1L9"/>
<dbReference type="GO" id="GO:0016740">
    <property type="term" value="F:transferase activity"/>
    <property type="evidence" value="ECO:0007669"/>
    <property type="project" value="UniProtKB-KW"/>
</dbReference>
<evidence type="ECO:0000313" key="2">
    <source>
        <dbReference type="EMBL" id="GER51289.1"/>
    </source>
</evidence>
<feature type="region of interest" description="Disordered" evidence="1">
    <location>
        <begin position="1"/>
        <end position="25"/>
    </location>
</feature>